<keyword evidence="13" id="KW-1185">Reference proteome</keyword>
<evidence type="ECO:0000256" key="8">
    <source>
        <dbReference type="ARBA" id="ARBA00022840"/>
    </source>
</evidence>
<reference evidence="12 13" key="1">
    <citation type="submission" date="2011-01" db="EMBL/GenBank/DDBJ databases">
        <title>Whole genome sequence of Amphibacillus xylinus NBRC 15112.</title>
        <authorList>
            <person name="Nakazawa H."/>
            <person name="Katano Y."/>
            <person name="Nakamura S."/>
            <person name="Sasagawa M."/>
            <person name="Fukada J."/>
            <person name="Arai T."/>
            <person name="Sasakura N."/>
            <person name="Mochizuki D."/>
            <person name="Hosoyama A."/>
            <person name="Harada K."/>
            <person name="Horikawa H."/>
            <person name="Kato Y."/>
            <person name="Harada T."/>
            <person name="Sasaki K."/>
            <person name="Sekiguchi M."/>
            <person name="Hodoyama M."/>
            <person name="Nishiko R."/>
            <person name="Narita H."/>
            <person name="Hanamaki A."/>
            <person name="Hata C."/>
            <person name="Konno Y."/>
            <person name="Niimura Y."/>
            <person name="Yamazaki S."/>
            <person name="Fujita N."/>
        </authorList>
    </citation>
    <scope>NUCLEOTIDE SEQUENCE [LARGE SCALE GENOMIC DNA]</scope>
    <source>
        <strain evidence="13">ATCC 51415 / DSM 6626 / JCM 7361 / LMG 17667 / NBRC 15112 / Ep01</strain>
    </source>
</reference>
<evidence type="ECO:0000259" key="11">
    <source>
        <dbReference type="PROSITE" id="PS50893"/>
    </source>
</evidence>
<dbReference type="GO" id="GO:0005524">
    <property type="term" value="F:ATP binding"/>
    <property type="evidence" value="ECO:0007669"/>
    <property type="project" value="UniProtKB-KW"/>
</dbReference>
<dbReference type="GO" id="GO:0016887">
    <property type="term" value="F:ATP hydrolysis activity"/>
    <property type="evidence" value="ECO:0007669"/>
    <property type="project" value="InterPro"/>
</dbReference>
<feature type="domain" description="ABC transporter" evidence="11">
    <location>
        <begin position="3"/>
        <end position="240"/>
    </location>
</feature>
<dbReference type="HOGENOM" id="CLU_000604_92_3_9"/>
<evidence type="ECO:0000313" key="12">
    <source>
        <dbReference type="EMBL" id="BAM48086.1"/>
    </source>
</evidence>
<dbReference type="PROSITE" id="PS50893">
    <property type="entry name" value="ABC_TRANSPORTER_2"/>
    <property type="match status" value="2"/>
</dbReference>
<dbReference type="KEGG" id="axl:AXY_19540"/>
<dbReference type="Proteomes" id="UP000006294">
    <property type="component" value="Chromosome"/>
</dbReference>
<dbReference type="Gene3D" id="3.40.50.300">
    <property type="entry name" value="P-loop containing nucleotide triphosphate hydrolases"/>
    <property type="match status" value="2"/>
</dbReference>
<dbReference type="CDD" id="cd03216">
    <property type="entry name" value="ABC_Carb_Monos_I"/>
    <property type="match status" value="1"/>
</dbReference>
<dbReference type="CDD" id="cd03215">
    <property type="entry name" value="ABC_Carb_Monos_II"/>
    <property type="match status" value="1"/>
</dbReference>
<name>K0J5A9_AMPXN</name>
<dbReference type="FunFam" id="3.40.50.300:FF:000126">
    <property type="entry name" value="Galactose/methyl galactoside import ATP-binding protein MglA"/>
    <property type="match status" value="1"/>
</dbReference>
<evidence type="ECO:0000256" key="9">
    <source>
        <dbReference type="ARBA" id="ARBA00022967"/>
    </source>
</evidence>
<organism evidence="12 13">
    <name type="scientific">Amphibacillus xylanus (strain ATCC 51415 / DSM 6626 / JCM 7361 / LMG 17667 / NBRC 15112 / Ep01)</name>
    <dbReference type="NCBI Taxonomy" id="698758"/>
    <lineage>
        <taxon>Bacteria</taxon>
        <taxon>Bacillati</taxon>
        <taxon>Bacillota</taxon>
        <taxon>Bacilli</taxon>
        <taxon>Bacillales</taxon>
        <taxon>Bacillaceae</taxon>
        <taxon>Amphibacillus</taxon>
    </lineage>
</organism>
<evidence type="ECO:0000256" key="10">
    <source>
        <dbReference type="ARBA" id="ARBA00023136"/>
    </source>
</evidence>
<keyword evidence="3" id="KW-0813">Transport</keyword>
<dbReference type="RefSeq" id="WP_015010672.1">
    <property type="nucleotide sequence ID" value="NC_018704.1"/>
</dbReference>
<dbReference type="InterPro" id="IPR003593">
    <property type="entry name" value="AAA+_ATPase"/>
</dbReference>
<dbReference type="SUPFAM" id="SSF52540">
    <property type="entry name" value="P-loop containing nucleoside triphosphate hydrolases"/>
    <property type="match status" value="2"/>
</dbReference>
<dbReference type="GO" id="GO:0015749">
    <property type="term" value="P:monosaccharide transmembrane transport"/>
    <property type="evidence" value="ECO:0007669"/>
    <property type="project" value="UniProtKB-ARBA"/>
</dbReference>
<sequence length="499" mass="55193">MIINMTGIDKSFSTNQVLKGVNFSVEKGETHALMGENGAGKSTLMKILSGIYQRDAGIVEVKGKQVKYQHPSDAEADGIAVIHQELNILPELTIAENLFLGKELTKSKFGWLNNKEMNRIAKERLEELGLNLSPTVLAKDLSVGRQQLVEIAKALMTNADVIIMDEPTAALTDREIDTLFEVIERLKRKGVSFIYISHRMEEIFAICDRITVLRDGASIGTKVIKETNFDEIVSMMVGRELGDRFPSSDKKIGDVKLQVSNLTREGEFEDVSFDVKAGEILGISGLMGAGRSEVVETIFGYRRQDKGSIYLDGQKVSIKHPQDAINKGIAFISEDRKTKGLIVDFSVGDNLNLTNLKTLSNNGWMLSQKEQTLYQTMVERLNIRVSDRSQLAKSLSGGNQQKVVIAKWLGIGPGVLILDEPTRGVDVGSKKEIYKIMQDLASQGVAIIMVSSELPEIIGMSDRVAVMCEGKLMTVLNKDQLTEENIMHYATGGEKHVRK</sequence>
<evidence type="ECO:0000256" key="1">
    <source>
        <dbReference type="ARBA" id="ARBA00004202"/>
    </source>
</evidence>
<dbReference type="AlphaFoldDB" id="K0J5A9"/>
<evidence type="ECO:0000313" key="13">
    <source>
        <dbReference type="Proteomes" id="UP000006294"/>
    </source>
</evidence>
<keyword evidence="6" id="KW-0677">Repeat</keyword>
<dbReference type="SMART" id="SM00382">
    <property type="entry name" value="AAA"/>
    <property type="match status" value="2"/>
</dbReference>
<dbReference type="InterPro" id="IPR050107">
    <property type="entry name" value="ABC_carbohydrate_import_ATPase"/>
</dbReference>
<keyword evidence="9" id="KW-1278">Translocase</keyword>
<dbReference type="GO" id="GO:0005886">
    <property type="term" value="C:plasma membrane"/>
    <property type="evidence" value="ECO:0007669"/>
    <property type="project" value="UniProtKB-SubCell"/>
</dbReference>
<dbReference type="eggNOG" id="COG1129">
    <property type="taxonomic scope" value="Bacteria"/>
</dbReference>
<dbReference type="InterPro" id="IPR017871">
    <property type="entry name" value="ABC_transporter-like_CS"/>
</dbReference>
<dbReference type="PANTHER" id="PTHR43790">
    <property type="entry name" value="CARBOHYDRATE TRANSPORT ATP-BINDING PROTEIN MG119-RELATED"/>
    <property type="match status" value="1"/>
</dbReference>
<accession>K0J5A9</accession>
<comment type="subcellular location">
    <subcellularLocation>
        <location evidence="2">Cell inner membrane</location>
    </subcellularLocation>
    <subcellularLocation>
        <location evidence="1">Cell membrane</location>
        <topology evidence="1">Peripheral membrane protein</topology>
    </subcellularLocation>
</comment>
<keyword evidence="10" id="KW-0472">Membrane</keyword>
<dbReference type="PATRIC" id="fig|698758.3.peg.1955"/>
<evidence type="ECO:0000256" key="3">
    <source>
        <dbReference type="ARBA" id="ARBA00022448"/>
    </source>
</evidence>
<dbReference type="FunFam" id="3.40.50.300:FF:000127">
    <property type="entry name" value="Ribose import ATP-binding protein RbsA"/>
    <property type="match status" value="1"/>
</dbReference>
<keyword evidence="7" id="KW-0547">Nucleotide-binding</keyword>
<gene>
    <name evidence="12" type="primary">rbsA</name>
    <name evidence="12" type="ordered locus">AXY_19540</name>
</gene>
<dbReference type="InterPro" id="IPR003439">
    <property type="entry name" value="ABC_transporter-like_ATP-bd"/>
</dbReference>
<dbReference type="EMBL" id="AP012050">
    <property type="protein sequence ID" value="BAM48086.1"/>
    <property type="molecule type" value="Genomic_DNA"/>
</dbReference>
<evidence type="ECO:0000256" key="2">
    <source>
        <dbReference type="ARBA" id="ARBA00004533"/>
    </source>
</evidence>
<feature type="domain" description="ABC transporter" evidence="11">
    <location>
        <begin position="250"/>
        <end position="494"/>
    </location>
</feature>
<proteinExistence type="predicted"/>
<protein>
    <submittedName>
        <fullName evidence="12">Putative ribose ABC transporter ATP-binding protein</fullName>
    </submittedName>
</protein>
<dbReference type="OrthoDB" id="9771863at2"/>
<dbReference type="PANTHER" id="PTHR43790:SF3">
    <property type="entry name" value="D-ALLOSE IMPORT ATP-BINDING PROTEIN ALSA-RELATED"/>
    <property type="match status" value="1"/>
</dbReference>
<keyword evidence="4" id="KW-1003">Cell membrane</keyword>
<evidence type="ECO:0000256" key="5">
    <source>
        <dbReference type="ARBA" id="ARBA00022597"/>
    </source>
</evidence>
<keyword evidence="8 12" id="KW-0067">ATP-binding</keyword>
<evidence type="ECO:0000256" key="4">
    <source>
        <dbReference type="ARBA" id="ARBA00022475"/>
    </source>
</evidence>
<dbReference type="Pfam" id="PF00005">
    <property type="entry name" value="ABC_tran"/>
    <property type="match status" value="2"/>
</dbReference>
<evidence type="ECO:0000256" key="7">
    <source>
        <dbReference type="ARBA" id="ARBA00022741"/>
    </source>
</evidence>
<evidence type="ECO:0000256" key="6">
    <source>
        <dbReference type="ARBA" id="ARBA00022737"/>
    </source>
</evidence>
<dbReference type="InterPro" id="IPR027417">
    <property type="entry name" value="P-loop_NTPase"/>
</dbReference>
<dbReference type="STRING" id="698758.AXY_19540"/>
<dbReference type="PROSITE" id="PS00211">
    <property type="entry name" value="ABC_TRANSPORTER_1"/>
    <property type="match status" value="1"/>
</dbReference>
<keyword evidence="5" id="KW-0762">Sugar transport</keyword>